<name>A0A139XEV7_9CYAN</name>
<dbReference type="STRING" id="128403.WA1_13990"/>
<dbReference type="PROSITE" id="PS50943">
    <property type="entry name" value="HTH_CROC1"/>
    <property type="match status" value="1"/>
</dbReference>
<comment type="caution">
    <text evidence="2">The sequence shown here is derived from an EMBL/GenBank/DDBJ whole genome shotgun (WGS) entry which is preliminary data.</text>
</comment>
<dbReference type="GO" id="GO:0003677">
    <property type="term" value="F:DNA binding"/>
    <property type="evidence" value="ECO:0007669"/>
    <property type="project" value="InterPro"/>
</dbReference>
<dbReference type="SUPFAM" id="SSF47413">
    <property type="entry name" value="lambda repressor-like DNA-binding domains"/>
    <property type="match status" value="1"/>
</dbReference>
<dbReference type="InterPro" id="IPR001387">
    <property type="entry name" value="Cro/C1-type_HTH"/>
</dbReference>
<protein>
    <submittedName>
        <fullName evidence="2">Transcriptional regulator</fullName>
    </submittedName>
</protein>
<gene>
    <name evidence="2" type="ORF">WA1_13990</name>
</gene>
<dbReference type="EMBL" id="ANNX02000016">
    <property type="protein sequence ID" value="KYC43203.1"/>
    <property type="molecule type" value="Genomic_DNA"/>
</dbReference>
<proteinExistence type="predicted"/>
<dbReference type="OrthoDB" id="9801008at2"/>
<reference evidence="2 3" key="1">
    <citation type="journal article" date="2013" name="Genome Biol. Evol.">
        <title>Genomes of Stigonematalean cyanobacteria (subsection V) and the evolution of oxygenic photosynthesis from prokaryotes to plastids.</title>
        <authorList>
            <person name="Dagan T."/>
            <person name="Roettger M."/>
            <person name="Stucken K."/>
            <person name="Landan G."/>
            <person name="Koch R."/>
            <person name="Major P."/>
            <person name="Gould S.B."/>
            <person name="Goremykin V.V."/>
            <person name="Rippka R."/>
            <person name="Tandeau de Marsac N."/>
            <person name="Gugger M."/>
            <person name="Lockhart P.J."/>
            <person name="Allen J.F."/>
            <person name="Brune I."/>
            <person name="Maus I."/>
            <person name="Puhler A."/>
            <person name="Martin W.F."/>
        </authorList>
    </citation>
    <scope>NUCLEOTIDE SEQUENCE [LARGE SCALE GENOMIC DNA]</scope>
    <source>
        <strain evidence="2 3">PCC 7110</strain>
    </source>
</reference>
<dbReference type="RefSeq" id="WP_017747739.1">
    <property type="nucleotide sequence ID" value="NZ_KQ976354.1"/>
</dbReference>
<dbReference type="CDD" id="cd00093">
    <property type="entry name" value="HTH_XRE"/>
    <property type="match status" value="1"/>
</dbReference>
<organism evidence="2 3">
    <name type="scientific">Scytonema hofmannii PCC 7110</name>
    <dbReference type="NCBI Taxonomy" id="128403"/>
    <lineage>
        <taxon>Bacteria</taxon>
        <taxon>Bacillati</taxon>
        <taxon>Cyanobacteriota</taxon>
        <taxon>Cyanophyceae</taxon>
        <taxon>Nostocales</taxon>
        <taxon>Scytonemataceae</taxon>
        <taxon>Scytonema</taxon>
    </lineage>
</organism>
<dbReference type="Gene3D" id="1.10.260.40">
    <property type="entry name" value="lambda repressor-like DNA-binding domains"/>
    <property type="match status" value="1"/>
</dbReference>
<evidence type="ECO:0000313" key="2">
    <source>
        <dbReference type="EMBL" id="KYC43203.1"/>
    </source>
</evidence>
<evidence type="ECO:0000313" key="3">
    <source>
        <dbReference type="Proteomes" id="UP000076925"/>
    </source>
</evidence>
<feature type="domain" description="HTH cro/C1-type" evidence="1">
    <location>
        <begin position="13"/>
        <end position="46"/>
    </location>
</feature>
<dbReference type="InterPro" id="IPR010982">
    <property type="entry name" value="Lambda_DNA-bd_dom_sf"/>
</dbReference>
<accession>A0A139XEV7</accession>
<dbReference type="Proteomes" id="UP000076925">
    <property type="component" value="Unassembled WGS sequence"/>
</dbReference>
<keyword evidence="3" id="KW-1185">Reference proteome</keyword>
<dbReference type="Pfam" id="PF01381">
    <property type="entry name" value="HTH_3"/>
    <property type="match status" value="1"/>
</dbReference>
<sequence>MLTAKQPEIGKLIRELQQHKGLTQKKFAAKLGVIFLTVNSWENERSAATR</sequence>
<dbReference type="AlphaFoldDB" id="A0A139XEV7"/>
<evidence type="ECO:0000259" key="1">
    <source>
        <dbReference type="PROSITE" id="PS50943"/>
    </source>
</evidence>